<dbReference type="Proteomes" id="UP000185696">
    <property type="component" value="Unassembled WGS sequence"/>
</dbReference>
<feature type="compositionally biased region" description="Basic and acidic residues" evidence="1">
    <location>
        <begin position="161"/>
        <end position="211"/>
    </location>
</feature>
<accession>A0A7Z0WLD6</accession>
<reference evidence="2 3" key="1">
    <citation type="submission" date="2016-12" db="EMBL/GenBank/DDBJ databases">
        <title>The draft genome sequence of Actinophytocola xinjiangensis.</title>
        <authorList>
            <person name="Wang W."/>
            <person name="Yuan L."/>
        </authorList>
    </citation>
    <scope>NUCLEOTIDE SEQUENCE [LARGE SCALE GENOMIC DNA]</scope>
    <source>
        <strain evidence="2 3">CGMCC 4.4663</strain>
    </source>
</reference>
<protein>
    <submittedName>
        <fullName evidence="2">Uncharacterized protein</fullName>
    </submittedName>
</protein>
<feature type="region of interest" description="Disordered" evidence="1">
    <location>
        <begin position="103"/>
        <end position="211"/>
    </location>
</feature>
<feature type="compositionally biased region" description="Basic and acidic residues" evidence="1">
    <location>
        <begin position="446"/>
        <end position="456"/>
    </location>
</feature>
<dbReference type="InterPro" id="IPR049762">
    <property type="entry name" value="PoNe_dom"/>
</dbReference>
<feature type="compositionally biased region" description="Basic and acidic residues" evidence="1">
    <location>
        <begin position="16"/>
        <end position="38"/>
    </location>
</feature>
<dbReference type="OrthoDB" id="5524878at2"/>
<evidence type="ECO:0000313" key="2">
    <source>
        <dbReference type="EMBL" id="OLF10137.1"/>
    </source>
</evidence>
<dbReference type="AlphaFoldDB" id="A0A7Z0WLD6"/>
<proteinExistence type="predicted"/>
<comment type="caution">
    <text evidence="2">The sequence shown here is derived from an EMBL/GenBank/DDBJ whole genome shotgun (WGS) entry which is preliminary data.</text>
</comment>
<dbReference type="RefSeq" id="WP_075133858.1">
    <property type="nucleotide sequence ID" value="NZ_MSIF01000007.1"/>
</dbReference>
<dbReference type="EMBL" id="MSIF01000007">
    <property type="protein sequence ID" value="OLF10137.1"/>
    <property type="molecule type" value="Genomic_DNA"/>
</dbReference>
<feature type="region of interest" description="Disordered" evidence="1">
    <location>
        <begin position="393"/>
        <end position="470"/>
    </location>
</feature>
<evidence type="ECO:0000256" key="1">
    <source>
        <dbReference type="SAM" id="MobiDB-lite"/>
    </source>
</evidence>
<gene>
    <name evidence="2" type="ORF">BLA60_16955</name>
</gene>
<feature type="compositionally biased region" description="Low complexity" evidence="1">
    <location>
        <begin position="436"/>
        <end position="445"/>
    </location>
</feature>
<feature type="compositionally biased region" description="Basic and acidic residues" evidence="1">
    <location>
        <begin position="224"/>
        <end position="244"/>
    </location>
</feature>
<keyword evidence="3" id="KW-1185">Reference proteome</keyword>
<organism evidence="2 3">
    <name type="scientific">Actinophytocola xinjiangensis</name>
    <dbReference type="NCBI Taxonomy" id="485602"/>
    <lineage>
        <taxon>Bacteria</taxon>
        <taxon>Bacillati</taxon>
        <taxon>Actinomycetota</taxon>
        <taxon>Actinomycetes</taxon>
        <taxon>Pseudonocardiales</taxon>
        <taxon>Pseudonocardiaceae</taxon>
    </lineage>
</organism>
<feature type="compositionally biased region" description="Basic and acidic residues" evidence="1">
    <location>
        <begin position="311"/>
        <end position="362"/>
    </location>
</feature>
<feature type="region of interest" description="Disordered" evidence="1">
    <location>
        <begin position="224"/>
        <end position="362"/>
    </location>
</feature>
<evidence type="ECO:0000313" key="3">
    <source>
        <dbReference type="Proteomes" id="UP000185696"/>
    </source>
</evidence>
<dbReference type="CDD" id="cd20739">
    <property type="entry name" value="PoNe_DUF637"/>
    <property type="match status" value="1"/>
</dbReference>
<feature type="compositionally biased region" description="Basic and acidic residues" evidence="1">
    <location>
        <begin position="395"/>
        <end position="428"/>
    </location>
</feature>
<feature type="region of interest" description="Disordered" evidence="1">
    <location>
        <begin position="1"/>
        <end position="38"/>
    </location>
</feature>
<name>A0A7Z0WLD6_9PSEU</name>
<sequence>MNQRHADQTPAGSSYHRGDPEMGDLPHRVQPDPDGRYTVDVHVTPEGNARIGGRDYTPEEFAEVLRRNGDYDGRPIRLIGCDAGSNDFARRLSRDLDTEVLAPSKPAWTDSNGRVFSSDYDIGPDGRTQPRIPPNGEWSTHSPDGTHTRTGDDAFTPDTPDSAKHDVDADSSRARGDEDASERERVRREVERHLEVLNDPDAPRTRPDEYRKAKEFYQEHWRGFDSTEPVVQRHSEATRVRDSDVPAPILGRDRDGNLYVKEEIKAEPPDFDDTRRRVLDEQERGTSSRSDSTDSSRGESESGDGPQDSRPTADDSVPERPSTERWDAESRERVDRAIEERRAAITERDSHPEKSDEWRREHAVVTTRGDALGEIAADHGLRHELHRQFGGSDNIEIRDRGDGRLEIFDTDKNEVVGTAERRFPKEDPAGDGGSGSADDNGSSSDGQDKKKDKRYQFDQVWEVKSPGPPEITTYEVVEAKAPSGSHAQRELPNGTVVKQCRRDYYDDTVQHMRNSADPEVRALGRDLEKAAKGSRVNYWEARARVRNEGGVDVYDGVGYRPVKM</sequence>
<feature type="compositionally biased region" description="Basic and acidic residues" evidence="1">
    <location>
        <begin position="251"/>
        <end position="300"/>
    </location>
</feature>